<evidence type="ECO:0000256" key="1">
    <source>
        <dbReference type="SAM" id="MobiDB-lite"/>
    </source>
</evidence>
<proteinExistence type="evidence at transcript level"/>
<feature type="compositionally biased region" description="Gly residues" evidence="1">
    <location>
        <begin position="1"/>
        <end position="14"/>
    </location>
</feature>
<dbReference type="AlphaFoldDB" id="C4J6A1"/>
<organism evidence="2">
    <name type="scientific">Zea mays</name>
    <name type="common">Maize</name>
    <dbReference type="NCBI Taxonomy" id="4577"/>
    <lineage>
        <taxon>Eukaryota</taxon>
        <taxon>Viridiplantae</taxon>
        <taxon>Streptophyta</taxon>
        <taxon>Embryophyta</taxon>
        <taxon>Tracheophyta</taxon>
        <taxon>Spermatophyta</taxon>
        <taxon>Magnoliopsida</taxon>
        <taxon>Liliopsida</taxon>
        <taxon>Poales</taxon>
        <taxon>Poaceae</taxon>
        <taxon>PACMAD clade</taxon>
        <taxon>Panicoideae</taxon>
        <taxon>Andropogonodae</taxon>
        <taxon>Andropogoneae</taxon>
        <taxon>Tripsacinae</taxon>
        <taxon>Zea</taxon>
    </lineage>
</organism>
<protein>
    <submittedName>
        <fullName evidence="2">Uncharacterized protein</fullName>
    </submittedName>
</protein>
<name>C4J6A1_MAIZE</name>
<dbReference type="GeneID" id="100381723"/>
<dbReference type="KEGG" id="zma:100381723"/>
<reference evidence="2" key="1">
    <citation type="journal article" date="2009" name="PLoS Genet.">
        <title>Sequencing, mapping, and analysis of 27,455 maize full-length cDNAs.</title>
        <authorList>
            <person name="Soderlund C."/>
            <person name="Descour A."/>
            <person name="Kudrna D."/>
            <person name="Bomhoff M."/>
            <person name="Boyd L."/>
            <person name="Currie J."/>
            <person name="Angelova A."/>
            <person name="Collura K."/>
            <person name="Wissotski M."/>
            <person name="Ashley E."/>
            <person name="Morrow D."/>
            <person name="Fernandes J."/>
            <person name="Walbot V."/>
            <person name="Yu Y."/>
        </authorList>
    </citation>
    <scope>NUCLEOTIDE SEQUENCE</scope>
    <source>
        <strain evidence="2">B73</strain>
    </source>
</reference>
<dbReference type="OrthoDB" id="1922221at2759"/>
<feature type="region of interest" description="Disordered" evidence="1">
    <location>
        <begin position="1"/>
        <end position="73"/>
    </location>
</feature>
<evidence type="ECO:0000313" key="2">
    <source>
        <dbReference type="EMBL" id="ACR36701.1"/>
    </source>
</evidence>
<accession>C4J6A1</accession>
<dbReference type="RefSeq" id="NP_001333911.1">
    <property type="nucleotide sequence ID" value="NM_001346982.1"/>
</dbReference>
<dbReference type="EMBL" id="BT086348">
    <property type="protein sequence ID" value="ACR36701.1"/>
    <property type="molecule type" value="mRNA"/>
</dbReference>
<sequence>MGGLSGRGRVPRGGGRPHRNRAGAGCRRDQPRAARPRRRAAEPVHGPAGGRISGSHRAPRRRGASGYRWVRVR</sequence>